<reference evidence="3 4" key="1">
    <citation type="submission" date="2020-04" db="EMBL/GenBank/DDBJ databases">
        <title>Novosphingobium sp. TW-4 isolated from soil.</title>
        <authorList>
            <person name="Dahal R.H."/>
            <person name="Chaudhary D.K."/>
        </authorList>
    </citation>
    <scope>NUCLEOTIDE SEQUENCE [LARGE SCALE GENOMIC DNA]</scope>
    <source>
        <strain evidence="3 4">TW-4</strain>
    </source>
</reference>
<gene>
    <name evidence="3" type="ORF">HHL27_03185</name>
</gene>
<dbReference type="PANTHER" id="PTHR42760">
    <property type="entry name" value="SHORT-CHAIN DEHYDROGENASES/REDUCTASES FAMILY MEMBER"/>
    <property type="match status" value="1"/>
</dbReference>
<keyword evidence="2" id="KW-0560">Oxidoreductase</keyword>
<sequence length="261" mass="27802">MKGLFDLTGKVALVTGGNGGIGLGMAKGLAMHGATVVIWGNKPDKNARAVETLRAFGGEVRCEQIDVADEAAVIAGVQKIIDEFGRIDTAVANAGISIGRASMFDISAEDWQRIEGINIHGAFWTMREAARHMLARGEANPDDRGGSIISISSTSAIHGAARNEHYAATKGAVLTMTRAMAVELGRKGIRVNTLLPGWIRSDLTGGLQENEKFERQVVMRAPVGRWGEGDDFSAIAVYLASDASRFHTGDDIVIDGGYTIY</sequence>
<dbReference type="FunFam" id="3.40.50.720:FF:000084">
    <property type="entry name" value="Short-chain dehydrogenase reductase"/>
    <property type="match status" value="1"/>
</dbReference>
<accession>A0A7Y0G860</accession>
<evidence type="ECO:0000313" key="3">
    <source>
        <dbReference type="EMBL" id="NML92676.1"/>
    </source>
</evidence>
<comment type="similarity">
    <text evidence="1">Belongs to the short-chain dehydrogenases/reductases (SDR) family.</text>
</comment>
<dbReference type="Proteomes" id="UP000583556">
    <property type="component" value="Unassembled WGS sequence"/>
</dbReference>
<dbReference type="GO" id="GO:0006633">
    <property type="term" value="P:fatty acid biosynthetic process"/>
    <property type="evidence" value="ECO:0007669"/>
    <property type="project" value="TreeGrafter"/>
</dbReference>
<dbReference type="GO" id="GO:0016616">
    <property type="term" value="F:oxidoreductase activity, acting on the CH-OH group of donors, NAD or NADP as acceptor"/>
    <property type="evidence" value="ECO:0007669"/>
    <property type="project" value="TreeGrafter"/>
</dbReference>
<dbReference type="Gene3D" id="3.40.50.720">
    <property type="entry name" value="NAD(P)-binding Rossmann-like Domain"/>
    <property type="match status" value="1"/>
</dbReference>
<dbReference type="InterPro" id="IPR002347">
    <property type="entry name" value="SDR_fam"/>
</dbReference>
<evidence type="ECO:0000256" key="1">
    <source>
        <dbReference type="ARBA" id="ARBA00006484"/>
    </source>
</evidence>
<organism evidence="3 4">
    <name type="scientific">Novosphingobium olei</name>
    <dbReference type="NCBI Taxonomy" id="2728851"/>
    <lineage>
        <taxon>Bacteria</taxon>
        <taxon>Pseudomonadati</taxon>
        <taxon>Pseudomonadota</taxon>
        <taxon>Alphaproteobacteria</taxon>
        <taxon>Sphingomonadales</taxon>
        <taxon>Sphingomonadaceae</taxon>
        <taxon>Novosphingobium</taxon>
    </lineage>
</organism>
<dbReference type="EMBL" id="JABBGM010000001">
    <property type="protein sequence ID" value="NML92676.1"/>
    <property type="molecule type" value="Genomic_DNA"/>
</dbReference>
<evidence type="ECO:0000313" key="4">
    <source>
        <dbReference type="Proteomes" id="UP000583556"/>
    </source>
</evidence>
<dbReference type="PROSITE" id="PS00061">
    <property type="entry name" value="ADH_SHORT"/>
    <property type="match status" value="1"/>
</dbReference>
<comment type="caution">
    <text evidence="3">The sequence shown here is derived from an EMBL/GenBank/DDBJ whole genome shotgun (WGS) entry which is preliminary data.</text>
</comment>
<dbReference type="SUPFAM" id="SSF51735">
    <property type="entry name" value="NAD(P)-binding Rossmann-fold domains"/>
    <property type="match status" value="1"/>
</dbReference>
<dbReference type="AlphaFoldDB" id="A0A7Y0G860"/>
<dbReference type="GO" id="GO:0048038">
    <property type="term" value="F:quinone binding"/>
    <property type="evidence" value="ECO:0007669"/>
    <property type="project" value="TreeGrafter"/>
</dbReference>
<dbReference type="RefSeq" id="WP_169491893.1">
    <property type="nucleotide sequence ID" value="NZ_JABBGM010000001.1"/>
</dbReference>
<dbReference type="PRINTS" id="PR00080">
    <property type="entry name" value="SDRFAMILY"/>
</dbReference>
<dbReference type="PANTHER" id="PTHR42760:SF133">
    <property type="entry name" value="3-OXOACYL-[ACYL-CARRIER-PROTEIN] REDUCTASE"/>
    <property type="match status" value="1"/>
</dbReference>
<protein>
    <submittedName>
        <fullName evidence="3">SDR family oxidoreductase</fullName>
    </submittedName>
</protein>
<evidence type="ECO:0000256" key="2">
    <source>
        <dbReference type="ARBA" id="ARBA00023002"/>
    </source>
</evidence>
<dbReference type="InterPro" id="IPR036291">
    <property type="entry name" value="NAD(P)-bd_dom_sf"/>
</dbReference>
<dbReference type="Pfam" id="PF13561">
    <property type="entry name" value="adh_short_C2"/>
    <property type="match status" value="1"/>
</dbReference>
<proteinExistence type="inferred from homology"/>
<dbReference type="InterPro" id="IPR020904">
    <property type="entry name" value="Sc_DH/Rdtase_CS"/>
</dbReference>
<dbReference type="PRINTS" id="PR00081">
    <property type="entry name" value="GDHRDH"/>
</dbReference>
<name>A0A7Y0G860_9SPHN</name>
<keyword evidence="4" id="KW-1185">Reference proteome</keyword>